<dbReference type="PROSITE" id="PS51724">
    <property type="entry name" value="SPOR"/>
    <property type="match status" value="1"/>
</dbReference>
<dbReference type="AlphaFoldDB" id="A0A4V2SR93"/>
<dbReference type="RefSeq" id="WP_132461360.1">
    <property type="nucleotide sequence ID" value="NZ_SLXP01000003.1"/>
</dbReference>
<comment type="caution">
    <text evidence="3">The sequence shown here is derived from an EMBL/GenBank/DDBJ whole genome shotgun (WGS) entry which is preliminary data.</text>
</comment>
<keyword evidence="1" id="KW-0472">Membrane</keyword>
<dbReference type="EMBL" id="SLXP01000003">
    <property type="protein sequence ID" value="TCP42216.1"/>
    <property type="molecule type" value="Genomic_DNA"/>
</dbReference>
<protein>
    <submittedName>
        <fullName evidence="3">Sporulation related protein</fullName>
    </submittedName>
</protein>
<proteinExistence type="predicted"/>
<evidence type="ECO:0000256" key="1">
    <source>
        <dbReference type="SAM" id="Phobius"/>
    </source>
</evidence>
<evidence type="ECO:0000259" key="2">
    <source>
        <dbReference type="PROSITE" id="PS51724"/>
    </source>
</evidence>
<dbReference type="GO" id="GO:0042834">
    <property type="term" value="F:peptidoglycan binding"/>
    <property type="evidence" value="ECO:0007669"/>
    <property type="project" value="InterPro"/>
</dbReference>
<evidence type="ECO:0000313" key="4">
    <source>
        <dbReference type="Proteomes" id="UP000294835"/>
    </source>
</evidence>
<keyword evidence="4" id="KW-1185">Reference proteome</keyword>
<sequence>MADIDFDAIGASVAGDPQPTLKTMLNWAGGALSLSLVAGLAVWGYQIMVRDVTGVPVVRALEGPIRVAPEDPGGAQAEHQGLAVNRVAAEGEAAPPADTLRLAPRPVTLADEDRPRPELAPEELTALPEVTASIAAPEPLASALAPSDEIALAPELAAEAAPFEVVGETGEEVVLPLVELPQGALSHSPRPLARPDDVDLAARAAIAAATASLAPRGVTELAAADVIPGTALVQLGAFDNADEARGVWEMLAGQGRFAEFFDEKSRVIQETEGGGRTFYRLRAAGFADIADARRFCAALMAEGADCIPVVAR</sequence>
<feature type="transmembrane region" description="Helical" evidence="1">
    <location>
        <begin position="24"/>
        <end position="45"/>
    </location>
</feature>
<dbReference type="InterPro" id="IPR007730">
    <property type="entry name" value="SPOR-like_dom"/>
</dbReference>
<accession>A0A4V2SR93</accession>
<feature type="domain" description="SPOR" evidence="2">
    <location>
        <begin position="225"/>
        <end position="312"/>
    </location>
</feature>
<evidence type="ECO:0000313" key="3">
    <source>
        <dbReference type="EMBL" id="TCP42216.1"/>
    </source>
</evidence>
<dbReference type="OrthoDB" id="8479416at2"/>
<dbReference type="Pfam" id="PF05036">
    <property type="entry name" value="SPOR"/>
    <property type="match status" value="1"/>
</dbReference>
<dbReference type="InterPro" id="IPR036680">
    <property type="entry name" value="SPOR-like_sf"/>
</dbReference>
<reference evidence="3 4" key="1">
    <citation type="submission" date="2019-03" db="EMBL/GenBank/DDBJ databases">
        <title>Genomic Encyclopedia of Type Strains, Phase IV (KMG-IV): sequencing the most valuable type-strain genomes for metagenomic binning, comparative biology and taxonomic classification.</title>
        <authorList>
            <person name="Goeker M."/>
        </authorList>
    </citation>
    <scope>NUCLEOTIDE SEQUENCE [LARGE SCALE GENOMIC DNA]</scope>
    <source>
        <strain evidence="3 4">DSM 18063</strain>
    </source>
</reference>
<dbReference type="Proteomes" id="UP000294835">
    <property type="component" value="Unassembled WGS sequence"/>
</dbReference>
<dbReference type="Gene3D" id="3.30.70.1070">
    <property type="entry name" value="Sporulation related repeat"/>
    <property type="match status" value="1"/>
</dbReference>
<organism evidence="3 4">
    <name type="scientific">Rhodovulum marinum</name>
    <dbReference type="NCBI Taxonomy" id="320662"/>
    <lineage>
        <taxon>Bacteria</taxon>
        <taxon>Pseudomonadati</taxon>
        <taxon>Pseudomonadota</taxon>
        <taxon>Alphaproteobacteria</taxon>
        <taxon>Rhodobacterales</taxon>
        <taxon>Paracoccaceae</taxon>
        <taxon>Rhodovulum</taxon>
    </lineage>
</organism>
<keyword evidence="1" id="KW-0812">Transmembrane</keyword>
<name>A0A4V2SR93_9RHOB</name>
<keyword evidence="1" id="KW-1133">Transmembrane helix</keyword>
<dbReference type="SUPFAM" id="SSF110997">
    <property type="entry name" value="Sporulation related repeat"/>
    <property type="match status" value="1"/>
</dbReference>
<gene>
    <name evidence="3" type="ORF">EV662_103122</name>
</gene>